<dbReference type="RefSeq" id="WP_053085844.1">
    <property type="nucleotide sequence ID" value="NZ_CP014646.1"/>
</dbReference>
<dbReference type="AlphaFoldDB" id="A0A127K8U7"/>
<dbReference type="KEGG" id="thu:AC731_016525"/>
<evidence type="ECO:0008006" key="4">
    <source>
        <dbReference type="Google" id="ProtNLM"/>
    </source>
</evidence>
<feature type="chain" id="PRO_5007274875" description="DUF4124 domain-containing protein" evidence="1">
    <location>
        <begin position="28"/>
        <end position="214"/>
    </location>
</feature>
<gene>
    <name evidence="2" type="ORF">AC731_016525</name>
</gene>
<keyword evidence="3" id="KW-1185">Reference proteome</keyword>
<evidence type="ECO:0000256" key="1">
    <source>
        <dbReference type="SAM" id="SignalP"/>
    </source>
</evidence>
<name>A0A127K8U7_9RHOO</name>
<sequence>MGLRRAELWSLSGVLLLALWAPEAAFAQAPRARTIYCCDVGAQPVCGDILPEACYGRAYREVSPSGLVRRVVPAPLSADEIARRNAEDRQRRLDEVARMKQQRLDEALLETYRSVEDLDRRRDREVADLDRTIHTLRERETALLVQQKELIEKGAGYPEGSMPADLEDDIRSLDGEIIAQRSIIDAKLRERSAVLDRFEEDRKRYLILSVPVGR</sequence>
<evidence type="ECO:0000313" key="2">
    <source>
        <dbReference type="EMBL" id="AMO38398.1"/>
    </source>
</evidence>
<keyword evidence="1" id="KW-0732">Signal</keyword>
<proteinExistence type="predicted"/>
<organism evidence="2 3">
    <name type="scientific">Thauera humireducens</name>
    <dbReference type="NCBI Taxonomy" id="1134435"/>
    <lineage>
        <taxon>Bacteria</taxon>
        <taxon>Pseudomonadati</taxon>
        <taxon>Pseudomonadota</taxon>
        <taxon>Betaproteobacteria</taxon>
        <taxon>Rhodocyclales</taxon>
        <taxon>Zoogloeaceae</taxon>
        <taxon>Thauera</taxon>
    </lineage>
</organism>
<dbReference type="Proteomes" id="UP000036902">
    <property type="component" value="Chromosome"/>
</dbReference>
<feature type="signal peptide" evidence="1">
    <location>
        <begin position="1"/>
        <end position="27"/>
    </location>
</feature>
<evidence type="ECO:0000313" key="3">
    <source>
        <dbReference type="Proteomes" id="UP000036902"/>
    </source>
</evidence>
<dbReference type="STRING" id="1134435.AC731_016525"/>
<dbReference type="EMBL" id="CP014646">
    <property type="protein sequence ID" value="AMO38398.1"/>
    <property type="molecule type" value="Genomic_DNA"/>
</dbReference>
<accession>A0A127K8U7</accession>
<reference evidence="3" key="1">
    <citation type="submission" date="2016-03" db="EMBL/GenBank/DDBJ databases">
        <authorList>
            <person name="Ma C."/>
            <person name="Zhou S."/>
            <person name="Yang G."/>
        </authorList>
    </citation>
    <scope>NUCLEOTIDE SEQUENCE [LARGE SCALE GENOMIC DNA]</scope>
    <source>
        <strain evidence="3">SgZ-1</strain>
    </source>
</reference>
<protein>
    <recommendedName>
        <fullName evidence="4">DUF4124 domain-containing protein</fullName>
    </recommendedName>
</protein>